<comment type="similarity">
    <text evidence="6 15 16">Belongs to the NDK family.</text>
</comment>
<feature type="signal peptide" evidence="18">
    <location>
        <begin position="1"/>
        <end position="20"/>
    </location>
</feature>
<keyword evidence="21" id="KW-1185">Reference proteome</keyword>
<dbReference type="NCBIfam" id="NF001908">
    <property type="entry name" value="PRK00668.1"/>
    <property type="match status" value="1"/>
</dbReference>
<dbReference type="PROSITE" id="PS51374">
    <property type="entry name" value="NDPK_LIKE"/>
    <property type="match status" value="1"/>
</dbReference>
<keyword evidence="12 17" id="KW-0067">ATP-binding</keyword>
<evidence type="ECO:0000256" key="2">
    <source>
        <dbReference type="ARBA" id="ARBA00000937"/>
    </source>
</evidence>
<keyword evidence="9" id="KW-0479">Metal-binding</keyword>
<comment type="subcellular location">
    <subcellularLocation>
        <location evidence="5">Mitochondrion intermembrane space</location>
    </subcellularLocation>
    <subcellularLocation>
        <location evidence="4">Mitochondrion matrix</location>
    </subcellularLocation>
</comment>
<evidence type="ECO:0000256" key="6">
    <source>
        <dbReference type="ARBA" id="ARBA00008142"/>
    </source>
</evidence>
<dbReference type="Gene3D" id="3.30.70.141">
    <property type="entry name" value="Nucleoside diphosphate kinase-like domain"/>
    <property type="match status" value="1"/>
</dbReference>
<evidence type="ECO:0000256" key="1">
    <source>
        <dbReference type="ARBA" id="ARBA00000082"/>
    </source>
</evidence>
<dbReference type="InterPro" id="IPR001564">
    <property type="entry name" value="Nucleoside_diP_kinase"/>
</dbReference>
<keyword evidence="10 17" id="KW-0547">Nucleotide-binding</keyword>
<evidence type="ECO:0000313" key="21">
    <source>
        <dbReference type="Proteomes" id="UP000501690"/>
    </source>
</evidence>
<dbReference type="PROSITE" id="PS51257">
    <property type="entry name" value="PROKAR_LIPOPROTEIN"/>
    <property type="match status" value="1"/>
</dbReference>
<dbReference type="EC" id="2.7.4.6" evidence="17"/>
<dbReference type="GO" id="GO:0004550">
    <property type="term" value="F:nucleoside diphosphate kinase activity"/>
    <property type="evidence" value="ECO:0007669"/>
    <property type="project" value="UniProtKB-EC"/>
</dbReference>
<comment type="cofactor">
    <cofactor evidence="3">
        <name>Mg(2+)</name>
        <dbReference type="ChEBI" id="CHEBI:18420"/>
    </cofactor>
</comment>
<evidence type="ECO:0000256" key="15">
    <source>
        <dbReference type="PROSITE-ProRule" id="PRU00706"/>
    </source>
</evidence>
<feature type="domain" description="Nucleoside diphosphate kinase-like" evidence="19">
    <location>
        <begin position="31"/>
        <end position="170"/>
    </location>
</feature>
<dbReference type="Pfam" id="PF00334">
    <property type="entry name" value="NDK"/>
    <property type="match status" value="1"/>
</dbReference>
<feature type="active site" description="Pros-phosphohistidine intermediate" evidence="15">
    <location>
        <position position="148"/>
    </location>
</feature>
<evidence type="ECO:0000256" key="5">
    <source>
        <dbReference type="ARBA" id="ARBA00004569"/>
    </source>
</evidence>
<dbReference type="AlphaFoldDB" id="A0A4D6MLY7"/>
<dbReference type="GO" id="GO:0005758">
    <property type="term" value="C:mitochondrial intermembrane space"/>
    <property type="evidence" value="ECO:0007669"/>
    <property type="project" value="UniProtKB-SubCell"/>
</dbReference>
<keyword evidence="7" id="KW-0963">Cytoplasm</keyword>
<feature type="binding site" evidence="15">
    <location>
        <position position="121"/>
    </location>
    <ligand>
        <name>ATP</name>
        <dbReference type="ChEBI" id="CHEBI:30616"/>
    </ligand>
</feature>
<dbReference type="GO" id="GO:0005524">
    <property type="term" value="F:ATP binding"/>
    <property type="evidence" value="ECO:0007669"/>
    <property type="project" value="UniProtKB-KW"/>
</dbReference>
<evidence type="ECO:0000256" key="4">
    <source>
        <dbReference type="ARBA" id="ARBA00004305"/>
    </source>
</evidence>
<protein>
    <recommendedName>
        <fullName evidence="17">Nucleoside diphosphate kinase</fullName>
        <ecNumber evidence="17">2.7.4.6</ecNumber>
    </recommendedName>
</protein>
<proteinExistence type="inferred from homology"/>
<evidence type="ECO:0000259" key="19">
    <source>
        <dbReference type="SMART" id="SM00562"/>
    </source>
</evidence>
<dbReference type="FunFam" id="3.30.70.141:FF:000017">
    <property type="entry name" value="Nucleoside diphosphate kinase"/>
    <property type="match status" value="1"/>
</dbReference>
<dbReference type="InterPro" id="IPR036850">
    <property type="entry name" value="NDK-like_dom_sf"/>
</dbReference>
<feature type="binding site" evidence="15">
    <location>
        <position position="39"/>
    </location>
    <ligand>
        <name>ATP</name>
        <dbReference type="ChEBI" id="CHEBI:30616"/>
    </ligand>
</feature>
<evidence type="ECO:0000256" key="13">
    <source>
        <dbReference type="ARBA" id="ARBA00022842"/>
    </source>
</evidence>
<keyword evidence="11 17" id="KW-0418">Kinase</keyword>
<dbReference type="PANTHER" id="PTHR46161:SF3">
    <property type="entry name" value="NUCLEOSIDE DIPHOSPHATE KINASE DDB_G0292928-RELATED"/>
    <property type="match status" value="1"/>
</dbReference>
<evidence type="ECO:0000256" key="14">
    <source>
        <dbReference type="ARBA" id="ARBA00023080"/>
    </source>
</evidence>
<dbReference type="GO" id="GO:0006228">
    <property type="term" value="P:UTP biosynthetic process"/>
    <property type="evidence" value="ECO:0007669"/>
    <property type="project" value="InterPro"/>
</dbReference>
<dbReference type="GO" id="GO:0005759">
    <property type="term" value="C:mitochondrial matrix"/>
    <property type="evidence" value="ECO:0007669"/>
    <property type="project" value="UniProtKB-SubCell"/>
</dbReference>
<feature type="binding site" evidence="15">
    <location>
        <position position="87"/>
    </location>
    <ligand>
        <name>ATP</name>
        <dbReference type="ChEBI" id="CHEBI:30616"/>
    </ligand>
</feature>
<dbReference type="Proteomes" id="UP000501690">
    <property type="component" value="Linkage Group LG8"/>
</dbReference>
<dbReference type="SMART" id="SM00562">
    <property type="entry name" value="NDK"/>
    <property type="match status" value="1"/>
</dbReference>
<evidence type="ECO:0000256" key="8">
    <source>
        <dbReference type="ARBA" id="ARBA00022679"/>
    </source>
</evidence>
<dbReference type="InterPro" id="IPR034907">
    <property type="entry name" value="NDK-like_dom"/>
</dbReference>
<dbReference type="GO" id="GO:0006241">
    <property type="term" value="P:CTP biosynthetic process"/>
    <property type="evidence" value="ECO:0007669"/>
    <property type="project" value="InterPro"/>
</dbReference>
<name>A0A4D6MLY7_VIGUN</name>
<dbReference type="GO" id="GO:0006183">
    <property type="term" value="P:GTP biosynthetic process"/>
    <property type="evidence" value="ECO:0007669"/>
    <property type="project" value="InterPro"/>
</dbReference>
<evidence type="ECO:0000256" key="16">
    <source>
        <dbReference type="RuleBase" id="RU004011"/>
    </source>
</evidence>
<reference evidence="20 21" key="1">
    <citation type="submission" date="2019-04" db="EMBL/GenBank/DDBJ databases">
        <title>An improved genome assembly and genetic linkage map for asparagus bean, Vigna unguiculata ssp. sesquipedialis.</title>
        <authorList>
            <person name="Xia Q."/>
            <person name="Zhang R."/>
            <person name="Dong Y."/>
        </authorList>
    </citation>
    <scope>NUCLEOTIDE SEQUENCE [LARGE SCALE GENOMIC DNA]</scope>
    <source>
        <tissue evidence="20">Leaf</tissue>
    </source>
</reference>
<feature type="binding site" evidence="15">
    <location>
        <position position="115"/>
    </location>
    <ligand>
        <name>ATP</name>
        <dbReference type="ChEBI" id="CHEBI:30616"/>
    </ligand>
</feature>
<keyword evidence="8 17" id="KW-0808">Transferase</keyword>
<evidence type="ECO:0000256" key="9">
    <source>
        <dbReference type="ARBA" id="ARBA00022723"/>
    </source>
</evidence>
<dbReference type="PANTHER" id="PTHR46161">
    <property type="entry name" value="NUCLEOSIDE DIPHOSPHATE KINASE"/>
    <property type="match status" value="1"/>
</dbReference>
<evidence type="ECO:0000256" key="12">
    <source>
        <dbReference type="ARBA" id="ARBA00022840"/>
    </source>
</evidence>
<keyword evidence="18" id="KW-0732">Signal</keyword>
<gene>
    <name evidence="20" type="ORF">DEO72_LG8g384</name>
</gene>
<comment type="catalytic activity">
    <reaction evidence="1 17">
        <text>a 2'-deoxyribonucleoside 5'-diphosphate + ATP = a 2'-deoxyribonucleoside 5'-triphosphate + ADP</text>
        <dbReference type="Rhea" id="RHEA:44640"/>
        <dbReference type="ChEBI" id="CHEBI:30616"/>
        <dbReference type="ChEBI" id="CHEBI:61560"/>
        <dbReference type="ChEBI" id="CHEBI:73316"/>
        <dbReference type="ChEBI" id="CHEBI:456216"/>
        <dbReference type="EC" id="2.7.4.6"/>
    </reaction>
</comment>
<evidence type="ECO:0000256" key="17">
    <source>
        <dbReference type="RuleBase" id="RU004013"/>
    </source>
</evidence>
<dbReference type="SUPFAM" id="SSF54919">
    <property type="entry name" value="Nucleoside diphosphate kinase, NDK"/>
    <property type="match status" value="1"/>
</dbReference>
<dbReference type="PROSITE" id="PS00469">
    <property type="entry name" value="NDPK"/>
    <property type="match status" value="1"/>
</dbReference>
<keyword evidence="13" id="KW-0460">Magnesium</keyword>
<evidence type="ECO:0000313" key="20">
    <source>
        <dbReference type="EMBL" id="QCE02373.1"/>
    </source>
</evidence>
<dbReference type="InterPro" id="IPR023005">
    <property type="entry name" value="Nucleoside_diP_kinase_AS"/>
</dbReference>
<keyword evidence="14" id="KW-0546">Nucleotide metabolism</keyword>
<feature type="binding site" evidence="15">
    <location>
        <position position="135"/>
    </location>
    <ligand>
        <name>ATP</name>
        <dbReference type="ChEBI" id="CHEBI:30616"/>
    </ligand>
</feature>
<evidence type="ECO:0000256" key="18">
    <source>
        <dbReference type="SAM" id="SignalP"/>
    </source>
</evidence>
<organism evidence="20 21">
    <name type="scientific">Vigna unguiculata</name>
    <name type="common">Cowpea</name>
    <dbReference type="NCBI Taxonomy" id="3917"/>
    <lineage>
        <taxon>Eukaryota</taxon>
        <taxon>Viridiplantae</taxon>
        <taxon>Streptophyta</taxon>
        <taxon>Embryophyta</taxon>
        <taxon>Tracheophyta</taxon>
        <taxon>Spermatophyta</taxon>
        <taxon>Magnoliopsida</taxon>
        <taxon>eudicotyledons</taxon>
        <taxon>Gunneridae</taxon>
        <taxon>Pentapetalae</taxon>
        <taxon>rosids</taxon>
        <taxon>fabids</taxon>
        <taxon>Fabales</taxon>
        <taxon>Fabaceae</taxon>
        <taxon>Papilionoideae</taxon>
        <taxon>50 kb inversion clade</taxon>
        <taxon>NPAAA clade</taxon>
        <taxon>indigoferoid/millettioid clade</taxon>
        <taxon>Phaseoleae</taxon>
        <taxon>Vigna</taxon>
    </lineage>
</organism>
<sequence length="190" mass="21133">MRTPFVGFSCILVLLAFASASCSSTYGSMEMERTLAIIKPDGLIGNYTDDIKRTIVEYGFTIFKEKIVQLDQATVEKFYAEHSSKGFFSRLTKYMTSGPVLAMILEKDNAIADWRALMGPTDASKAKITHPHSIRARCGLDIERNCVHGSDSPKSAQREISFFFKELSAGLYLLCLSKSLTDVVAEHDEL</sequence>
<evidence type="ECO:0000256" key="3">
    <source>
        <dbReference type="ARBA" id="ARBA00001946"/>
    </source>
</evidence>
<evidence type="ECO:0000256" key="11">
    <source>
        <dbReference type="ARBA" id="ARBA00022777"/>
    </source>
</evidence>
<dbReference type="GO" id="GO:0046872">
    <property type="term" value="F:metal ion binding"/>
    <property type="evidence" value="ECO:0007669"/>
    <property type="project" value="UniProtKB-KW"/>
</dbReference>
<evidence type="ECO:0000256" key="10">
    <source>
        <dbReference type="ARBA" id="ARBA00022741"/>
    </source>
</evidence>
<accession>A0A4D6MLY7</accession>
<evidence type="ECO:0000256" key="7">
    <source>
        <dbReference type="ARBA" id="ARBA00022490"/>
    </source>
</evidence>
<dbReference type="PRINTS" id="PR01243">
    <property type="entry name" value="NUCDPKINASE"/>
</dbReference>
<feature type="chain" id="PRO_5020022500" description="Nucleoside diphosphate kinase" evidence="18">
    <location>
        <begin position="21"/>
        <end position="190"/>
    </location>
</feature>
<feature type="binding site" evidence="15">
    <location>
        <position position="145"/>
    </location>
    <ligand>
        <name>ATP</name>
        <dbReference type="ChEBI" id="CHEBI:30616"/>
    </ligand>
</feature>
<dbReference type="EMBL" id="CP039352">
    <property type="protein sequence ID" value="QCE02373.1"/>
    <property type="molecule type" value="Genomic_DNA"/>
</dbReference>
<comment type="catalytic activity">
    <reaction evidence="2">
        <text>a ribonucleoside 5'-diphosphate + ATP = a ribonucleoside 5'-triphosphate + ADP</text>
        <dbReference type="Rhea" id="RHEA:18113"/>
        <dbReference type="ChEBI" id="CHEBI:30616"/>
        <dbReference type="ChEBI" id="CHEBI:57930"/>
        <dbReference type="ChEBI" id="CHEBI:61557"/>
        <dbReference type="ChEBI" id="CHEBI:456216"/>
        <dbReference type="EC" id="2.7.4.6"/>
    </reaction>
</comment>